<dbReference type="InterPro" id="IPR015422">
    <property type="entry name" value="PyrdxlP-dep_Trfase_small"/>
</dbReference>
<keyword evidence="3" id="KW-0663">Pyridoxal phosphate</keyword>
<dbReference type="GO" id="GO:0047804">
    <property type="term" value="F:cysteine-S-conjugate beta-lyase activity"/>
    <property type="evidence" value="ECO:0007669"/>
    <property type="project" value="UniProtKB-EC"/>
</dbReference>
<feature type="domain" description="Aminotransferase class I/classII large" evidence="6">
    <location>
        <begin position="68"/>
        <end position="378"/>
    </location>
</feature>
<dbReference type="PANTHER" id="PTHR43525">
    <property type="entry name" value="PROTEIN MALY"/>
    <property type="match status" value="1"/>
</dbReference>
<evidence type="ECO:0000313" key="7">
    <source>
        <dbReference type="EMBL" id="KZD68729.1"/>
    </source>
</evidence>
<dbReference type="GO" id="GO:0008483">
    <property type="term" value="F:transaminase activity"/>
    <property type="evidence" value="ECO:0007669"/>
    <property type="project" value="UniProtKB-KW"/>
</dbReference>
<evidence type="ECO:0000256" key="2">
    <source>
        <dbReference type="ARBA" id="ARBA00012224"/>
    </source>
</evidence>
<name>A0A164PXA2_BACCE</name>
<organism evidence="7 8">
    <name type="scientific">Bacillus cereus</name>
    <dbReference type="NCBI Taxonomy" id="1396"/>
    <lineage>
        <taxon>Bacteria</taxon>
        <taxon>Bacillati</taxon>
        <taxon>Bacillota</taxon>
        <taxon>Bacilli</taxon>
        <taxon>Bacillales</taxon>
        <taxon>Bacillaceae</taxon>
        <taxon>Bacillus</taxon>
        <taxon>Bacillus cereus group</taxon>
    </lineage>
</organism>
<dbReference type="SUPFAM" id="SSF53383">
    <property type="entry name" value="PLP-dependent transferases"/>
    <property type="match status" value="1"/>
</dbReference>
<comment type="caution">
    <text evidence="7">The sequence shown here is derived from an EMBL/GenBank/DDBJ whole genome shotgun (WGS) entry which is preliminary data.</text>
</comment>
<evidence type="ECO:0000313" key="8">
    <source>
        <dbReference type="Proteomes" id="UP000076482"/>
    </source>
</evidence>
<dbReference type="RefSeq" id="WP_063260545.1">
    <property type="nucleotide sequence ID" value="NZ_LJKE01000035.1"/>
</dbReference>
<dbReference type="InterPro" id="IPR015424">
    <property type="entry name" value="PyrdxlP-dep_Trfase"/>
</dbReference>
<dbReference type="InterPro" id="IPR015421">
    <property type="entry name" value="PyrdxlP-dep_Trfase_major"/>
</dbReference>
<proteinExistence type="inferred from homology"/>
<keyword evidence="7" id="KW-0032">Aminotransferase</keyword>
<evidence type="ECO:0000256" key="1">
    <source>
        <dbReference type="ARBA" id="ARBA00001933"/>
    </source>
</evidence>
<keyword evidence="7" id="KW-0808">Transferase</keyword>
<protein>
    <recommendedName>
        <fullName evidence="2">cysteine-S-conjugate beta-lyase</fullName>
        <ecNumber evidence="2">4.4.1.13</ecNumber>
    </recommendedName>
</protein>
<evidence type="ECO:0000259" key="6">
    <source>
        <dbReference type="Pfam" id="PF00155"/>
    </source>
</evidence>
<dbReference type="Gene3D" id="3.40.640.10">
    <property type="entry name" value="Type I PLP-dependent aspartate aminotransferase-like (Major domain)"/>
    <property type="match status" value="1"/>
</dbReference>
<dbReference type="InterPro" id="IPR051798">
    <property type="entry name" value="Class-II_PLP-Dep_Aminotrans"/>
</dbReference>
<dbReference type="InterPro" id="IPR004839">
    <property type="entry name" value="Aminotransferase_I/II_large"/>
</dbReference>
<gene>
    <name evidence="7" type="ORF">B4088_1682</name>
</gene>
<sequence length="384" mass="44053">MQLFHKTVNRRGTHSTKWDTYKNEELIHAWIADMDFEVPQPIQTALKTRIEHPIFGYTLPPENMGDIICNWTKKQYNWDIQKEWIVFSAGIVPALSTSIQAFTKENESVLVQPPIYPPFFEMVTTNNRQLCVSPLQKQNDTYAIDFEHLEKQFQQGVKLMLLCSPHNPIGRVWSKEELTQLGALCTTYNVIVVADEIHSDIIYADHTHTPFASLSEELAARTITCMAPSKTFNIAGLQASIIIIPNEKLRQAFTSIQYRQGFHGLNIFAYTAMQSAYTECNDWLNEIRLYIEDNAQFACEYIKNHIPALSVTKPEGSFLLWIDCSRLQLSQNERTTLLEEKGKIIVEPGEKYGLGGEEHIRINIGCPRSVLEEILNRLRHTFSS</sequence>
<dbReference type="GO" id="GO:0030170">
    <property type="term" value="F:pyridoxal phosphate binding"/>
    <property type="evidence" value="ECO:0007669"/>
    <property type="project" value="InterPro"/>
</dbReference>
<evidence type="ECO:0000256" key="5">
    <source>
        <dbReference type="ARBA" id="ARBA00037974"/>
    </source>
</evidence>
<comment type="similarity">
    <text evidence="5">Belongs to the class-II pyridoxal-phosphate-dependent aminotransferase family. MalY/PatB cystathionine beta-lyase subfamily.</text>
</comment>
<dbReference type="NCBIfam" id="TIGR04350">
    <property type="entry name" value="C_S_lyase_PatB"/>
    <property type="match status" value="1"/>
</dbReference>
<evidence type="ECO:0000256" key="3">
    <source>
        <dbReference type="ARBA" id="ARBA00022898"/>
    </source>
</evidence>
<dbReference type="EC" id="4.4.1.13" evidence="2"/>
<comment type="cofactor">
    <cofactor evidence="1">
        <name>pyridoxal 5'-phosphate</name>
        <dbReference type="ChEBI" id="CHEBI:597326"/>
    </cofactor>
</comment>
<dbReference type="InterPro" id="IPR027619">
    <property type="entry name" value="C-S_lyase_PatB-like"/>
</dbReference>
<reference evidence="7 8" key="1">
    <citation type="submission" date="2015-09" db="EMBL/GenBank/DDBJ databases">
        <title>Bacillus cereus food isolates.</title>
        <authorList>
            <person name="Boekhorst J."/>
        </authorList>
    </citation>
    <scope>NUCLEOTIDE SEQUENCE [LARGE SCALE GENOMIC DNA]</scope>
    <source>
        <strain evidence="7 8">B4088</strain>
    </source>
</reference>
<dbReference type="AlphaFoldDB" id="A0A164PXA2"/>
<dbReference type="Proteomes" id="UP000076482">
    <property type="component" value="Unassembled WGS sequence"/>
</dbReference>
<accession>A0A164PXA2</accession>
<dbReference type="EMBL" id="LJKE01000035">
    <property type="protein sequence ID" value="KZD68729.1"/>
    <property type="molecule type" value="Genomic_DNA"/>
</dbReference>
<dbReference type="Pfam" id="PF00155">
    <property type="entry name" value="Aminotran_1_2"/>
    <property type="match status" value="1"/>
</dbReference>
<dbReference type="Gene3D" id="3.90.1150.10">
    <property type="entry name" value="Aspartate Aminotransferase, domain 1"/>
    <property type="match status" value="1"/>
</dbReference>
<dbReference type="PATRIC" id="fig|1396.535.peg.3911"/>
<keyword evidence="4" id="KW-0456">Lyase</keyword>
<dbReference type="CDD" id="cd00609">
    <property type="entry name" value="AAT_like"/>
    <property type="match status" value="1"/>
</dbReference>
<evidence type="ECO:0000256" key="4">
    <source>
        <dbReference type="ARBA" id="ARBA00023239"/>
    </source>
</evidence>
<dbReference type="PANTHER" id="PTHR43525:SF1">
    <property type="entry name" value="PROTEIN MALY"/>
    <property type="match status" value="1"/>
</dbReference>